<dbReference type="PROSITE" id="PS50157">
    <property type="entry name" value="ZINC_FINGER_C2H2_2"/>
    <property type="match status" value="1"/>
</dbReference>
<evidence type="ECO:0000259" key="4">
    <source>
        <dbReference type="PROSITE" id="PS50157"/>
    </source>
</evidence>
<feature type="compositionally biased region" description="Basic and acidic residues" evidence="2">
    <location>
        <begin position="135"/>
        <end position="147"/>
    </location>
</feature>
<feature type="region of interest" description="Disordered" evidence="2">
    <location>
        <begin position="741"/>
        <end position="776"/>
    </location>
</feature>
<feature type="domain" description="C2H2-type" evidence="4">
    <location>
        <begin position="846"/>
        <end position="871"/>
    </location>
</feature>
<evidence type="ECO:0000256" key="3">
    <source>
        <dbReference type="SAM" id="SignalP"/>
    </source>
</evidence>
<feature type="compositionally biased region" description="Low complexity" evidence="2">
    <location>
        <begin position="788"/>
        <end position="807"/>
    </location>
</feature>
<feature type="signal peptide" evidence="3">
    <location>
        <begin position="1"/>
        <end position="20"/>
    </location>
</feature>
<evidence type="ECO:0000256" key="1">
    <source>
        <dbReference type="PROSITE-ProRule" id="PRU00042"/>
    </source>
</evidence>
<organism evidence="5 6">
    <name type="scientific">Hymenoscyphus fraxineus</name>
    <dbReference type="NCBI Taxonomy" id="746836"/>
    <lineage>
        <taxon>Eukaryota</taxon>
        <taxon>Fungi</taxon>
        <taxon>Dikarya</taxon>
        <taxon>Ascomycota</taxon>
        <taxon>Pezizomycotina</taxon>
        <taxon>Leotiomycetes</taxon>
        <taxon>Helotiales</taxon>
        <taxon>Helotiaceae</taxon>
        <taxon>Hymenoscyphus</taxon>
    </lineage>
</organism>
<accession>A0A9N9KW46</accession>
<dbReference type="Proteomes" id="UP000696280">
    <property type="component" value="Unassembled WGS sequence"/>
</dbReference>
<dbReference type="SMART" id="SM00355">
    <property type="entry name" value="ZnF_C2H2"/>
    <property type="match status" value="2"/>
</dbReference>
<keyword evidence="6" id="KW-1185">Reference proteome</keyword>
<comment type="caution">
    <text evidence="5">The sequence shown here is derived from an EMBL/GenBank/DDBJ whole genome shotgun (WGS) entry which is preliminary data.</text>
</comment>
<dbReference type="EMBL" id="CAJVRL010000058">
    <property type="protein sequence ID" value="CAG8954959.1"/>
    <property type="molecule type" value="Genomic_DNA"/>
</dbReference>
<feature type="chain" id="PRO_5040320844" description="C2H2-type domain-containing protein" evidence="3">
    <location>
        <begin position="21"/>
        <end position="871"/>
    </location>
</feature>
<dbReference type="PROSITE" id="PS00028">
    <property type="entry name" value="ZINC_FINGER_C2H2_1"/>
    <property type="match status" value="1"/>
</dbReference>
<dbReference type="OrthoDB" id="10565950at2759"/>
<dbReference type="GO" id="GO:0008270">
    <property type="term" value="F:zinc ion binding"/>
    <property type="evidence" value="ECO:0007669"/>
    <property type="project" value="UniProtKB-KW"/>
</dbReference>
<proteinExistence type="predicted"/>
<feature type="region of interest" description="Disordered" evidence="2">
    <location>
        <begin position="118"/>
        <end position="170"/>
    </location>
</feature>
<dbReference type="Gene3D" id="3.30.160.60">
    <property type="entry name" value="Classic Zinc Finger"/>
    <property type="match status" value="1"/>
</dbReference>
<sequence>MKFTMTVVLATALLTTSVPAIVLPRGGGEGGDPPKNFTPIKPATTARVVPGPYKPPFATKHANAKASKRSEKGIICDEGGCFTVGVPRTFPPIPQPTKTASVGTQPYVPPFATKVKRVDDASVTDSVDAPATTEFIEKREEGGDPPKHFTPIKPVTTAHQGGPVRRTPGDALEAGATAHTQLSASNQGGKIRQSSVANSTTCTYTYTCNRTYILTVNSRHSITAHFLTVIPVITLIILFMRGRVLACLRYQNPFPPNAKPTNTVAKNTSRNCKGTRRRPTILDSPFIVVGYDRSSPLHSDITFENISPYYTTSKSKMPWRRGNENQFNEDHPFLVQGLEYVDVFDLNEEEGPEDRATRGIQRWRKMSPEAGNYSKNPNTQYPSNYTYCSQMRRDLERNCFPNVFDFARTINRYYGRVPSSIFKLIGEGGSSIIDRMLNDSLELDNSNEEITTTWRQLVDDTVQLLRVQHERFLQKPNIPQEQKDKAQRNLRKLQVSPCCLQSPIQAPGVNSVSRDESEISHLSDNEVFPVGAGSSLRENRSFVQREQLSDHSSVLRRSGRPQRFPPAPPHTFTAPDSVPEKSEPVEEPAFRVPENHRVFQMRQNEHSPLVSTAQNLKDVTEQLEGVPSAESLRQSLMELMGFASEDFLEEAERQRQKSIADLTAQIQVGLKILNRTCFQLLELRTRNTLSNSCHRLEKAGDNVKSSATVTVRSYSKNVHINLFSFEESSVETARKFNQNDIGSSTQFVPHHPHDFNIPADRGPSPDTHSSPSNSSDALHFCKTSISSSSIITNPTNPSSPQNPDPTTRLTYNSTTPIIHCEFQPCQRTFSLKYQYNRYMKSHTHPERCQLCDQGFETPKDLKRHHNSVHDT</sequence>
<protein>
    <recommendedName>
        <fullName evidence="4">C2H2-type domain-containing protein</fullName>
    </recommendedName>
</protein>
<feature type="region of interest" description="Disordered" evidence="2">
    <location>
        <begin position="788"/>
        <end position="810"/>
    </location>
</feature>
<feature type="compositionally biased region" description="Low complexity" evidence="2">
    <location>
        <begin position="764"/>
        <end position="775"/>
    </location>
</feature>
<evidence type="ECO:0000313" key="5">
    <source>
        <dbReference type="EMBL" id="CAG8954959.1"/>
    </source>
</evidence>
<keyword evidence="1" id="KW-0862">Zinc</keyword>
<evidence type="ECO:0000313" key="6">
    <source>
        <dbReference type="Proteomes" id="UP000696280"/>
    </source>
</evidence>
<keyword evidence="1" id="KW-0479">Metal-binding</keyword>
<reference evidence="5" key="1">
    <citation type="submission" date="2021-07" db="EMBL/GenBank/DDBJ databases">
        <authorList>
            <person name="Durling M."/>
        </authorList>
    </citation>
    <scope>NUCLEOTIDE SEQUENCE</scope>
</reference>
<name>A0A9N9KW46_9HELO</name>
<feature type="region of interest" description="Disordered" evidence="2">
    <location>
        <begin position="544"/>
        <end position="587"/>
    </location>
</feature>
<dbReference type="AlphaFoldDB" id="A0A9N9KW46"/>
<keyword evidence="1" id="KW-0863">Zinc-finger</keyword>
<gene>
    <name evidence="5" type="ORF">HYFRA_00008648</name>
</gene>
<evidence type="ECO:0000256" key="2">
    <source>
        <dbReference type="SAM" id="MobiDB-lite"/>
    </source>
</evidence>
<dbReference type="InterPro" id="IPR013087">
    <property type="entry name" value="Znf_C2H2_type"/>
</dbReference>
<keyword evidence="3" id="KW-0732">Signal</keyword>